<sequence length="118" mass="12579">MSQTIQGPPIVLSYAYTLRIAVTGQGGDVLFPDGCELRADVRSYPGARSILAELSTQNGGLVRIDDGTIEVRLTAEQTAAIGHSSVVLDLARTDPNPDVYLYVALKIPVQKPVTRGQA</sequence>
<proteinExistence type="predicted"/>
<protein>
    <submittedName>
        <fullName evidence="1">Uncharacterized protein</fullName>
    </submittedName>
</protein>
<evidence type="ECO:0000313" key="1">
    <source>
        <dbReference type="EMBL" id="WAJ27133.1"/>
    </source>
</evidence>
<name>A0ACD4NK14_9HYPH</name>
<evidence type="ECO:0000313" key="2">
    <source>
        <dbReference type="Proteomes" id="UP001163223"/>
    </source>
</evidence>
<dbReference type="Proteomes" id="UP001163223">
    <property type="component" value="Chromosome"/>
</dbReference>
<organism evidence="1 2">
    <name type="scientific">Antarcticirhabdus aurantiaca</name>
    <dbReference type="NCBI Taxonomy" id="2606717"/>
    <lineage>
        <taxon>Bacteria</taxon>
        <taxon>Pseudomonadati</taxon>
        <taxon>Pseudomonadota</taxon>
        <taxon>Alphaproteobacteria</taxon>
        <taxon>Hyphomicrobiales</taxon>
        <taxon>Aurantimonadaceae</taxon>
        <taxon>Antarcticirhabdus</taxon>
    </lineage>
</organism>
<reference evidence="1" key="1">
    <citation type="submission" date="2022-11" db="EMBL/GenBank/DDBJ databases">
        <title>beta-Carotene-producing bacterium, Jeongeuplla avenae sp. nov., alleviates the salt stress of Arabidopsis seedlings.</title>
        <authorList>
            <person name="Jiang L."/>
            <person name="Lee J."/>
        </authorList>
    </citation>
    <scope>NUCLEOTIDE SEQUENCE</scope>
    <source>
        <strain evidence="1">DY_R2A_6</strain>
    </source>
</reference>
<accession>A0ACD4NK14</accession>
<gene>
    <name evidence="1" type="ORF">OXU80_20085</name>
</gene>
<dbReference type="EMBL" id="CP113520">
    <property type="protein sequence ID" value="WAJ27133.1"/>
    <property type="molecule type" value="Genomic_DNA"/>
</dbReference>
<keyword evidence="2" id="KW-1185">Reference proteome</keyword>